<dbReference type="GO" id="GO:0016226">
    <property type="term" value="P:iron-sulfur cluster assembly"/>
    <property type="evidence" value="ECO:0007669"/>
    <property type="project" value="InterPro"/>
</dbReference>
<accession>X6PCL3</accession>
<evidence type="ECO:0000256" key="2">
    <source>
        <dbReference type="ARBA" id="ARBA00022496"/>
    </source>
</evidence>
<dbReference type="InterPro" id="IPR002908">
    <property type="entry name" value="Frataxin/CyaY"/>
</dbReference>
<evidence type="ECO:0000256" key="1">
    <source>
        <dbReference type="ARBA" id="ARBA00008183"/>
    </source>
</evidence>
<dbReference type="AlphaFoldDB" id="X6PCL3"/>
<dbReference type="Proteomes" id="UP000023152">
    <property type="component" value="Unassembled WGS sequence"/>
</dbReference>
<dbReference type="SMART" id="SM01219">
    <property type="entry name" value="Frataxin_Cyay"/>
    <property type="match status" value="1"/>
</dbReference>
<keyword evidence="5" id="KW-1185">Reference proteome</keyword>
<dbReference type="GO" id="GO:0006826">
    <property type="term" value="P:iron ion transport"/>
    <property type="evidence" value="ECO:0007669"/>
    <property type="project" value="UniProtKB-KW"/>
</dbReference>
<evidence type="ECO:0000256" key="3">
    <source>
        <dbReference type="ARBA" id="ARBA00023004"/>
    </source>
</evidence>
<dbReference type="InterPro" id="IPR036524">
    <property type="entry name" value="Frataxin/CyaY_sf"/>
</dbReference>
<comment type="caution">
    <text evidence="4">The sequence shown here is derived from an EMBL/GenBank/DDBJ whole genome shotgun (WGS) entry which is preliminary data.</text>
</comment>
<dbReference type="GO" id="GO:0005737">
    <property type="term" value="C:cytoplasm"/>
    <property type="evidence" value="ECO:0007669"/>
    <property type="project" value="UniProtKB-ARBA"/>
</dbReference>
<protein>
    <submittedName>
        <fullName evidence="4">Uncharacterized protein</fullName>
    </submittedName>
</protein>
<keyword evidence="3" id="KW-0408">Iron</keyword>
<dbReference type="OrthoDB" id="282892at2759"/>
<dbReference type="Gene3D" id="3.30.920.10">
    <property type="entry name" value="Frataxin/CyaY"/>
    <property type="match status" value="1"/>
</dbReference>
<dbReference type="SUPFAM" id="SSF55387">
    <property type="entry name" value="Frataxin/Nqo15-like"/>
    <property type="match status" value="1"/>
</dbReference>
<keyword evidence="2" id="KW-0813">Transport</keyword>
<reference evidence="4 5" key="1">
    <citation type="journal article" date="2013" name="Curr. Biol.">
        <title>The Genome of the Foraminiferan Reticulomyxa filosa.</title>
        <authorList>
            <person name="Glockner G."/>
            <person name="Hulsmann N."/>
            <person name="Schleicher M."/>
            <person name="Noegel A.A."/>
            <person name="Eichinger L."/>
            <person name="Gallinger C."/>
            <person name="Pawlowski J."/>
            <person name="Sierra R."/>
            <person name="Euteneuer U."/>
            <person name="Pillet L."/>
            <person name="Moustafa A."/>
            <person name="Platzer M."/>
            <person name="Groth M."/>
            <person name="Szafranski K."/>
            <person name="Schliwa M."/>
        </authorList>
    </citation>
    <scope>NUCLEOTIDE SEQUENCE [LARGE SCALE GENOMIC DNA]</scope>
</reference>
<proteinExistence type="inferred from homology"/>
<gene>
    <name evidence="4" type="ORF">RFI_01132</name>
</gene>
<comment type="similarity">
    <text evidence="1">Belongs to the frataxin family.</text>
</comment>
<dbReference type="EMBL" id="ASPP01001165">
    <property type="protein sequence ID" value="ETO35926.1"/>
    <property type="molecule type" value="Genomic_DNA"/>
</dbReference>
<name>X6PCL3_RETFI</name>
<organism evidence="4 5">
    <name type="scientific">Reticulomyxa filosa</name>
    <dbReference type="NCBI Taxonomy" id="46433"/>
    <lineage>
        <taxon>Eukaryota</taxon>
        <taxon>Sar</taxon>
        <taxon>Rhizaria</taxon>
        <taxon>Retaria</taxon>
        <taxon>Foraminifera</taxon>
        <taxon>Monothalamids</taxon>
        <taxon>Reticulomyxidae</taxon>
        <taxon>Reticulomyxa</taxon>
    </lineage>
</organism>
<evidence type="ECO:0000313" key="4">
    <source>
        <dbReference type="EMBL" id="ETO35926.1"/>
    </source>
</evidence>
<evidence type="ECO:0000313" key="5">
    <source>
        <dbReference type="Proteomes" id="UP000023152"/>
    </source>
</evidence>
<keyword evidence="2" id="KW-0406">Ion transport</keyword>
<dbReference type="PROSITE" id="PS50810">
    <property type="entry name" value="FRATAXIN_2"/>
    <property type="match status" value="1"/>
</dbReference>
<dbReference type="GO" id="GO:0008199">
    <property type="term" value="F:ferric iron binding"/>
    <property type="evidence" value="ECO:0007669"/>
    <property type="project" value="InterPro"/>
</dbReference>
<dbReference type="Pfam" id="PF01491">
    <property type="entry name" value="Frataxin_Cyay"/>
    <property type="match status" value="1"/>
</dbReference>
<keyword evidence="2" id="KW-0410">Iron transport</keyword>
<sequence length="165" mass="19583">MSHQIILWVGSIKLGKKFTRGEYLMDHKVSRPIKDEKMTNEEFKKMSRALLDHIYEGIKNLPEVNGSENVSIEYYRNNTKTDKNEDSHVVKDEKIMNINVTEIGSYQIIINDTKKEIHMFSPISFTHHYIWDESLEQWRSKLDGHYLLELLARELNDHCQGFINW</sequence>